<dbReference type="EMBL" id="FZNS01000005">
    <property type="protein sequence ID" value="SNR68545.1"/>
    <property type="molecule type" value="Genomic_DNA"/>
</dbReference>
<keyword evidence="4" id="KW-1185">Reference proteome</keyword>
<feature type="transmembrane region" description="Helical" evidence="2">
    <location>
        <begin position="1187"/>
        <end position="1207"/>
    </location>
</feature>
<feature type="transmembrane region" description="Helical" evidence="2">
    <location>
        <begin position="1068"/>
        <end position="1091"/>
    </location>
</feature>
<feature type="transmembrane region" description="Helical" evidence="2">
    <location>
        <begin position="263"/>
        <end position="280"/>
    </location>
</feature>
<feature type="transmembrane region" description="Helical" evidence="2">
    <location>
        <begin position="386"/>
        <end position="408"/>
    </location>
</feature>
<feature type="transmembrane region" description="Helical" evidence="2">
    <location>
        <begin position="466"/>
        <end position="485"/>
    </location>
</feature>
<name>A0A238YBC0_9BACT</name>
<keyword evidence="2" id="KW-0812">Transmembrane</keyword>
<evidence type="ECO:0000256" key="2">
    <source>
        <dbReference type="SAM" id="Phobius"/>
    </source>
</evidence>
<feature type="transmembrane region" description="Helical" evidence="2">
    <location>
        <begin position="175"/>
        <end position="195"/>
    </location>
</feature>
<feature type="transmembrane region" description="Helical" evidence="2">
    <location>
        <begin position="748"/>
        <end position="765"/>
    </location>
</feature>
<sequence>MDIALFILIIVAGVGYMYYSRFQQQLDDLRRDLRKRDDTQAQLERRLQLLEETLRHTTLPAAASPLPKPPLVVATSPAAPPAPAPPVTAPPPVVAPPIVPAVPVLPPAPRPAAPTPVPAPVAAPLAAAAPPVVVPEVARHLAPPVAIPPVVAPKPPMPAGPTWWDRVERLLLENWTGILGAVVLVTGVGFLGIYTALRLAPVYRFLLITSLAVALLGSRVYLRRFAFAEKLSVWLQSSAAAIFLFACVGSVSIAGLRWAEPPLDYLLLFAGVALNLYLAWTASRESVATLHGVLSLVSLAVLPPTVITLAAATGVTVFSISITYRERWKYQLLLTLVSFFCFHLYWHAQVVALSPALRLVAMGLVLLVGVAAALVQYRRIYAQAGFVPLLFVAHLLNWTFLGINLYLYSTGSRWKTIPLGLGAIATFFVARHARRLGIRWLFRTDTLISLALALATALSLQGWQASGSVMLLFVLLEMMVVAVVMARENEPVVFQVASIGLLLTAAGQILLNAALVSTYTPAELYRHVGVLLLSAGLVTAYFRWLGTRPRPTGEEADVTLSGFASEVLNTTGVAGSLLAAGAAGLLSYALHQWPQPPITALLVASTLVGAGLLGLAAWVRPVAGWLARVHIGTGQLVLLLTIMGLHQAGMNWPSVGLILYLELLVAAAVLGWKQERLLLRLHVQAILLGTLVLPIVVHESTRSALPTWHRATVLLVAAFTTLVWQLVAARRFPAFDELPVGPTYKVRLVGASVGWLLLTSCAYYYSHAWLGWAAAPVLAGLLVLRRYVAAPGVWAGAMLATLGLTAMQWSVAFDIHRPNALQGVLALRYLVPLVAVAAVGLRVSWVAAQSRYVRWPWLYLLGAQLLVLTSLLPGPAHYYFLTMLLWLGLAGVACIAAIGFRHSSPTEAEVARQGYPDRYLLHLGYAFLGLALCVHVGCIMPATGTAAGIPEHRLSALAMLVALAGVAALRPPMGLPQYRSWRVLHPWLPEAALGLWTLTLLQELRGPWYGPFLLLTAFLLTCGARHLPERVRRMWAYGRLYYWLAAGAAAIAALRHLSPAAILTLDWWAVALTAVGMFGYAALTLVPSQLVPPSLPPAAGWLRPLTHIAPKALLSALLYPAFVVLSLLLIQSFDRSVLTVLLTLECVAVFGTSIALRRRDMRYVALAGVLVCLVRLVFFDLSQRDTFTRALVFIFMGLLLLGMNGLYSRFKARFEAADIPDSLVPPAADPPVA</sequence>
<feature type="transmembrane region" description="Helical" evidence="2">
    <location>
        <begin position="352"/>
        <end position="374"/>
    </location>
</feature>
<feature type="transmembrane region" description="Helical" evidence="2">
    <location>
        <begin position="440"/>
        <end position="460"/>
    </location>
</feature>
<dbReference type="Proteomes" id="UP000198310">
    <property type="component" value="Unassembled WGS sequence"/>
</dbReference>
<evidence type="ECO:0000313" key="3">
    <source>
        <dbReference type="EMBL" id="SNR68545.1"/>
    </source>
</evidence>
<feature type="transmembrane region" description="Helical" evidence="2">
    <location>
        <begin position="567"/>
        <end position="591"/>
    </location>
</feature>
<feature type="transmembrane region" description="Helical" evidence="2">
    <location>
        <begin position="527"/>
        <end position="546"/>
    </location>
</feature>
<feature type="transmembrane region" description="Helical" evidence="2">
    <location>
        <begin position="878"/>
        <end position="898"/>
    </location>
</feature>
<feature type="transmembrane region" description="Helical" evidence="2">
    <location>
        <begin position="677"/>
        <end position="696"/>
    </location>
</feature>
<feature type="transmembrane region" description="Helical" evidence="2">
    <location>
        <begin position="330"/>
        <end position="346"/>
    </location>
</feature>
<feature type="transmembrane region" description="Helical" evidence="2">
    <location>
        <begin position="1136"/>
        <end position="1156"/>
    </location>
</feature>
<feature type="transmembrane region" description="Helical" evidence="2">
    <location>
        <begin position="625"/>
        <end position="646"/>
    </location>
</feature>
<feature type="transmembrane region" description="Helical" evidence="2">
    <location>
        <begin position="652"/>
        <end position="670"/>
    </location>
</feature>
<feature type="transmembrane region" description="Helical" evidence="2">
    <location>
        <begin position="202"/>
        <end position="222"/>
    </location>
</feature>
<organism evidence="3 4">
    <name type="scientific">Hymenobacter mucosus</name>
    <dbReference type="NCBI Taxonomy" id="1411120"/>
    <lineage>
        <taxon>Bacteria</taxon>
        <taxon>Pseudomonadati</taxon>
        <taxon>Bacteroidota</taxon>
        <taxon>Cytophagia</taxon>
        <taxon>Cytophagales</taxon>
        <taxon>Hymenobacteraceae</taxon>
        <taxon>Hymenobacter</taxon>
    </lineage>
</organism>
<reference evidence="4" key="1">
    <citation type="submission" date="2017-06" db="EMBL/GenBank/DDBJ databases">
        <authorList>
            <person name="Varghese N."/>
            <person name="Submissions S."/>
        </authorList>
    </citation>
    <scope>NUCLEOTIDE SEQUENCE [LARGE SCALE GENOMIC DNA]</scope>
    <source>
        <strain evidence="4">DSM 28041</strain>
    </source>
</reference>
<feature type="transmembrane region" description="Helical" evidence="2">
    <location>
        <begin position="1040"/>
        <end position="1062"/>
    </location>
</feature>
<gene>
    <name evidence="3" type="ORF">SAMN06269173_105114</name>
</gene>
<feature type="transmembrane region" description="Helical" evidence="2">
    <location>
        <begin position="292"/>
        <end position="318"/>
    </location>
</feature>
<feature type="transmembrane region" description="Helical" evidence="2">
    <location>
        <begin position="793"/>
        <end position="813"/>
    </location>
</feature>
<proteinExistence type="predicted"/>
<feature type="transmembrane region" description="Helical" evidence="2">
    <location>
        <begin position="492"/>
        <end position="515"/>
    </location>
</feature>
<evidence type="ECO:0000256" key="1">
    <source>
        <dbReference type="SAM" id="Coils"/>
    </source>
</evidence>
<feature type="transmembrane region" description="Helical" evidence="2">
    <location>
        <begin position="1112"/>
        <end position="1130"/>
    </location>
</feature>
<keyword evidence="2" id="KW-1133">Transmembrane helix</keyword>
<feature type="transmembrane region" description="Helical" evidence="2">
    <location>
        <begin position="708"/>
        <end position="727"/>
    </location>
</feature>
<feature type="transmembrane region" description="Helical" evidence="2">
    <location>
        <begin position="234"/>
        <end position="256"/>
    </location>
</feature>
<accession>A0A238YBC0</accession>
<feature type="transmembrane region" description="Helical" evidence="2">
    <location>
        <begin position="825"/>
        <end position="843"/>
    </location>
</feature>
<protein>
    <submittedName>
        <fullName evidence="3">Predicted membrane protein</fullName>
    </submittedName>
</protein>
<evidence type="ECO:0000313" key="4">
    <source>
        <dbReference type="Proteomes" id="UP000198310"/>
    </source>
</evidence>
<keyword evidence="2" id="KW-0472">Membrane</keyword>
<dbReference type="AlphaFoldDB" id="A0A238YBC0"/>
<dbReference type="RefSeq" id="WP_089332993.1">
    <property type="nucleotide sequence ID" value="NZ_FZNS01000005.1"/>
</dbReference>
<keyword evidence="1" id="KW-0175">Coiled coil</keyword>
<feature type="transmembrane region" description="Helical" evidence="2">
    <location>
        <begin position="919"/>
        <end position="942"/>
    </location>
</feature>
<feature type="transmembrane region" description="Helical" evidence="2">
    <location>
        <begin position="1008"/>
        <end position="1028"/>
    </location>
</feature>
<feature type="coiled-coil region" evidence="1">
    <location>
        <begin position="26"/>
        <end position="53"/>
    </location>
</feature>
<feature type="transmembrane region" description="Helical" evidence="2">
    <location>
        <begin position="597"/>
        <end position="618"/>
    </location>
</feature>
<feature type="transmembrane region" description="Helical" evidence="2">
    <location>
        <begin position="1163"/>
        <end position="1181"/>
    </location>
</feature>